<evidence type="ECO:0000313" key="3">
    <source>
        <dbReference type="Proteomes" id="UP001234178"/>
    </source>
</evidence>
<name>A0ABR0AI18_9CRUS</name>
<feature type="region of interest" description="Disordered" evidence="1">
    <location>
        <begin position="1"/>
        <end position="20"/>
    </location>
</feature>
<proteinExistence type="predicted"/>
<organism evidence="2 3">
    <name type="scientific">Daphnia magna</name>
    <dbReference type="NCBI Taxonomy" id="35525"/>
    <lineage>
        <taxon>Eukaryota</taxon>
        <taxon>Metazoa</taxon>
        <taxon>Ecdysozoa</taxon>
        <taxon>Arthropoda</taxon>
        <taxon>Crustacea</taxon>
        <taxon>Branchiopoda</taxon>
        <taxon>Diplostraca</taxon>
        <taxon>Cladocera</taxon>
        <taxon>Anomopoda</taxon>
        <taxon>Daphniidae</taxon>
        <taxon>Daphnia</taxon>
    </lineage>
</organism>
<reference evidence="2 3" key="1">
    <citation type="journal article" date="2023" name="Nucleic Acids Res.">
        <title>The hologenome of Daphnia magna reveals possible DNA methylation and microbiome-mediated evolution of the host genome.</title>
        <authorList>
            <person name="Chaturvedi A."/>
            <person name="Li X."/>
            <person name="Dhandapani V."/>
            <person name="Marshall H."/>
            <person name="Kissane S."/>
            <person name="Cuenca-Cambronero M."/>
            <person name="Asole G."/>
            <person name="Calvet F."/>
            <person name="Ruiz-Romero M."/>
            <person name="Marangio P."/>
            <person name="Guigo R."/>
            <person name="Rago D."/>
            <person name="Mirbahai L."/>
            <person name="Eastwood N."/>
            <person name="Colbourne J.K."/>
            <person name="Zhou J."/>
            <person name="Mallon E."/>
            <person name="Orsini L."/>
        </authorList>
    </citation>
    <scope>NUCLEOTIDE SEQUENCE [LARGE SCALE GENOMIC DNA]</scope>
    <source>
        <strain evidence="2">LRV0_1</strain>
    </source>
</reference>
<dbReference type="Proteomes" id="UP001234178">
    <property type="component" value="Unassembled WGS sequence"/>
</dbReference>
<comment type="caution">
    <text evidence="2">The sequence shown here is derived from an EMBL/GenBank/DDBJ whole genome shotgun (WGS) entry which is preliminary data.</text>
</comment>
<keyword evidence="3" id="KW-1185">Reference proteome</keyword>
<evidence type="ECO:0000256" key="1">
    <source>
        <dbReference type="SAM" id="MobiDB-lite"/>
    </source>
</evidence>
<gene>
    <name evidence="2" type="ORF">OUZ56_010176</name>
</gene>
<sequence>MSGIKPDTNSVCKHNADPRHATPTALLNQCIPDHDMRLTQTKRSRTPPIFRWLLRTYHTQFEYESRVSRQVITVPERIAMETTAVECDIMRQSRRCNDSPMTKSENKWIFNQEPGDFGYWLRTTTVVTVNCMLEEVVLSRIDEGDMINTPLGKTNVSHGSLSHNHLTLFWIDTYGKPTDIVIRQLEKGVGFWYESSTNGTWILQDDSKQLDFHVRLTSRCQTVKSDKKIDSWTVIGNNHLFIIKHPLGPSAVTVPSIIKDIVTKRNDPLDINIR</sequence>
<dbReference type="EMBL" id="JAOYFB010000037">
    <property type="protein sequence ID" value="KAK4024755.1"/>
    <property type="molecule type" value="Genomic_DNA"/>
</dbReference>
<evidence type="ECO:0000313" key="2">
    <source>
        <dbReference type="EMBL" id="KAK4024755.1"/>
    </source>
</evidence>
<accession>A0ABR0AI18</accession>
<protein>
    <submittedName>
        <fullName evidence="2">Uncharacterized protein</fullName>
    </submittedName>
</protein>